<feature type="region of interest" description="Disordered" evidence="1">
    <location>
        <begin position="1"/>
        <end position="21"/>
    </location>
</feature>
<organism evidence="3">
    <name type="scientific">Fagus sylvatica</name>
    <name type="common">Beechnut</name>
    <dbReference type="NCBI Taxonomy" id="28930"/>
    <lineage>
        <taxon>Eukaryota</taxon>
        <taxon>Viridiplantae</taxon>
        <taxon>Streptophyta</taxon>
        <taxon>Embryophyta</taxon>
        <taxon>Tracheophyta</taxon>
        <taxon>Spermatophyta</taxon>
        <taxon>Magnoliopsida</taxon>
        <taxon>eudicotyledons</taxon>
        <taxon>Gunneridae</taxon>
        <taxon>Pentapetalae</taxon>
        <taxon>rosids</taxon>
        <taxon>fabids</taxon>
        <taxon>Fagales</taxon>
        <taxon>Fagaceae</taxon>
        <taxon>Fagus</taxon>
    </lineage>
</organism>
<feature type="compositionally biased region" description="Low complexity" evidence="1">
    <location>
        <begin position="40"/>
        <end position="54"/>
    </location>
</feature>
<dbReference type="PANTHER" id="PTHR11439">
    <property type="entry name" value="GAG-POL-RELATED RETROTRANSPOSON"/>
    <property type="match status" value="1"/>
</dbReference>
<protein>
    <recommendedName>
        <fullName evidence="2">Reverse transcriptase Ty1/copia-type domain-containing protein</fullName>
    </recommendedName>
</protein>
<dbReference type="InterPro" id="IPR043502">
    <property type="entry name" value="DNA/RNA_pol_sf"/>
</dbReference>
<evidence type="ECO:0000256" key="1">
    <source>
        <dbReference type="SAM" id="MobiDB-lite"/>
    </source>
</evidence>
<evidence type="ECO:0000259" key="2">
    <source>
        <dbReference type="Pfam" id="PF07727"/>
    </source>
</evidence>
<feature type="region of interest" description="Disordered" evidence="1">
    <location>
        <begin position="40"/>
        <end position="60"/>
    </location>
</feature>
<dbReference type="EMBL" id="OIVN01001292">
    <property type="protein sequence ID" value="SPC92255.1"/>
    <property type="molecule type" value="Genomic_DNA"/>
</dbReference>
<name>A0A2N9FYR3_FAGSY</name>
<dbReference type="PANTHER" id="PTHR11439:SF494">
    <property type="entry name" value="CYSTEINE-RICH RLK (RECEPTOR-LIKE PROTEIN KINASE) 8"/>
    <property type="match status" value="1"/>
</dbReference>
<proteinExistence type="predicted"/>
<dbReference type="InterPro" id="IPR013103">
    <property type="entry name" value="RVT_2"/>
</dbReference>
<accession>A0A2N9FYR3</accession>
<gene>
    <name evidence="3" type="ORF">FSB_LOCUS20137</name>
</gene>
<feature type="domain" description="Reverse transcriptase Ty1/copia-type" evidence="2">
    <location>
        <begin position="212"/>
        <end position="293"/>
    </location>
</feature>
<evidence type="ECO:0000313" key="3">
    <source>
        <dbReference type="EMBL" id="SPC92255.1"/>
    </source>
</evidence>
<dbReference type="CDD" id="cd09272">
    <property type="entry name" value="RNase_HI_RT_Ty1"/>
    <property type="match status" value="1"/>
</dbReference>
<feature type="domain" description="Reverse transcriptase Ty1/copia-type" evidence="2">
    <location>
        <begin position="77"/>
        <end position="192"/>
    </location>
</feature>
<reference evidence="3" key="1">
    <citation type="submission" date="2018-02" db="EMBL/GenBank/DDBJ databases">
        <authorList>
            <person name="Cohen D.B."/>
            <person name="Kent A.D."/>
        </authorList>
    </citation>
    <scope>NUCLEOTIDE SEQUENCE</scope>
</reference>
<sequence length="510" mass="56922">MFLPCSESVSSPLRRSTRVSKPPTYLQDYHCKIAQSATSTSSSSTASTEPTSFTQANQHSHWRQAMTDELKALEASNTWSLTHLPPGKHPIGCKWVYKVKLKADGSLERYKARLVAKGYTQQEGLDYSETFSPVAKFSTVRTLLAVASAQHWSLTQLDVNNAFLHGDLNEEVYMLLPPGFPSKGETDLVYKASFSQSQIIPYSPRTQETTFIALLVYVDDILIASNNVTVVHTLKDSLHAEFKLKDLGNLKFFLGLEVARSAKGISLCQRKYALNVLSDSGMLGSKPVVTPMEQNLKLSQSDGDALSDPSQYRRLVGRLLYLTVTRPDISYSVQRLSQFMAKPTTTHLAVAYRVLKYIKGTSGQDTRRSVTGYCVFLGDSLISWKSKKQHTISRSSAEAEYRAMASVVCELMWLLPLLKELQVNHPKEALLYCDSQAAMHIAANPVFHERTKHIELDCHLIREKIQDGLVRTLYVTSQNQLADIMTKALGSVQFNSLLSKMGVHNIYAPS</sequence>
<dbReference type="AlphaFoldDB" id="A0A2N9FYR3"/>
<dbReference type="SUPFAM" id="SSF56672">
    <property type="entry name" value="DNA/RNA polymerases"/>
    <property type="match status" value="1"/>
</dbReference>
<dbReference type="Pfam" id="PF07727">
    <property type="entry name" value="RVT_2"/>
    <property type="match status" value="2"/>
</dbReference>